<evidence type="ECO:0008006" key="5">
    <source>
        <dbReference type="Google" id="ProtNLM"/>
    </source>
</evidence>
<feature type="region of interest" description="Disordered" evidence="1">
    <location>
        <begin position="512"/>
        <end position="660"/>
    </location>
</feature>
<dbReference type="Proteomes" id="UP000005240">
    <property type="component" value="Unassembled WGS sequence"/>
</dbReference>
<dbReference type="AlphaFoldDB" id="A0A180GVU7"/>
<evidence type="ECO:0000313" key="4">
    <source>
        <dbReference type="Proteomes" id="UP000005240"/>
    </source>
</evidence>
<feature type="compositionally biased region" description="Low complexity" evidence="1">
    <location>
        <begin position="247"/>
        <end position="266"/>
    </location>
</feature>
<dbReference type="OrthoDB" id="6244550at2759"/>
<evidence type="ECO:0000256" key="1">
    <source>
        <dbReference type="SAM" id="MobiDB-lite"/>
    </source>
</evidence>
<name>A0A180GVU7_PUCT1</name>
<dbReference type="VEuPathDB" id="FungiDB:PTTG_26291"/>
<feature type="compositionally biased region" description="Polar residues" evidence="1">
    <location>
        <begin position="551"/>
        <end position="584"/>
    </location>
</feature>
<reference evidence="2" key="1">
    <citation type="submission" date="2009-11" db="EMBL/GenBank/DDBJ databases">
        <authorList>
            <consortium name="The Broad Institute Genome Sequencing Platform"/>
            <person name="Ward D."/>
            <person name="Feldgarden M."/>
            <person name="Earl A."/>
            <person name="Young S.K."/>
            <person name="Zeng Q."/>
            <person name="Koehrsen M."/>
            <person name="Alvarado L."/>
            <person name="Berlin A."/>
            <person name="Bochicchio J."/>
            <person name="Borenstein D."/>
            <person name="Chapman S.B."/>
            <person name="Chen Z."/>
            <person name="Engels R."/>
            <person name="Freedman E."/>
            <person name="Gellesch M."/>
            <person name="Goldberg J."/>
            <person name="Griggs A."/>
            <person name="Gujja S."/>
            <person name="Heilman E."/>
            <person name="Heiman D."/>
            <person name="Hepburn T."/>
            <person name="Howarth C."/>
            <person name="Jen D."/>
            <person name="Larson L."/>
            <person name="Lewis B."/>
            <person name="Mehta T."/>
            <person name="Park D."/>
            <person name="Pearson M."/>
            <person name="Roberts A."/>
            <person name="Saif S."/>
            <person name="Shea T."/>
            <person name="Shenoy N."/>
            <person name="Sisk P."/>
            <person name="Stolte C."/>
            <person name="Sykes S."/>
            <person name="Thomson T."/>
            <person name="Walk T."/>
            <person name="White J."/>
            <person name="Yandava C."/>
            <person name="Izard J."/>
            <person name="Baranova O.V."/>
            <person name="Blanton J.M."/>
            <person name="Tanner A.C."/>
            <person name="Dewhirst F.E."/>
            <person name="Haas B."/>
            <person name="Nusbaum C."/>
            <person name="Birren B."/>
        </authorList>
    </citation>
    <scope>NUCLEOTIDE SEQUENCE [LARGE SCALE GENOMIC DNA]</scope>
    <source>
        <strain evidence="2">1-1 BBBD Race 1</strain>
    </source>
</reference>
<accession>A0A180GVU7</accession>
<dbReference type="SUPFAM" id="SSF50729">
    <property type="entry name" value="PH domain-like"/>
    <property type="match status" value="1"/>
</dbReference>
<feature type="region of interest" description="Disordered" evidence="1">
    <location>
        <begin position="238"/>
        <end position="336"/>
    </location>
</feature>
<dbReference type="Gene3D" id="1.20.900.10">
    <property type="entry name" value="Dbl homology (DH) domain"/>
    <property type="match status" value="1"/>
</dbReference>
<proteinExistence type="predicted"/>
<reference evidence="3" key="4">
    <citation type="submission" date="2025-05" db="UniProtKB">
        <authorList>
            <consortium name="EnsemblFungi"/>
        </authorList>
    </citation>
    <scope>IDENTIFICATION</scope>
    <source>
        <strain evidence="3">isolate 1-1 / race 1 (BBBD)</strain>
    </source>
</reference>
<evidence type="ECO:0000313" key="2">
    <source>
        <dbReference type="EMBL" id="OAV96651.1"/>
    </source>
</evidence>
<dbReference type="STRING" id="630390.A0A180GVU7"/>
<evidence type="ECO:0000313" key="3">
    <source>
        <dbReference type="EnsemblFungi" id="PTTG_26291-t43_1-p1"/>
    </source>
</evidence>
<dbReference type="PANTHER" id="PTHR48125:SF12">
    <property type="entry name" value="AT HOOK TRANSCRIPTION FACTOR FAMILY-RELATED"/>
    <property type="match status" value="1"/>
</dbReference>
<dbReference type="SUPFAM" id="SSF48065">
    <property type="entry name" value="DBL homology domain (DH-domain)"/>
    <property type="match status" value="1"/>
</dbReference>
<feature type="region of interest" description="Disordered" evidence="1">
    <location>
        <begin position="678"/>
        <end position="777"/>
    </location>
</feature>
<protein>
    <recommendedName>
        <fullName evidence="5">DH domain-containing protein</fullName>
    </recommendedName>
</protein>
<feature type="compositionally biased region" description="Polar residues" evidence="1">
    <location>
        <begin position="527"/>
        <end position="543"/>
    </location>
</feature>
<feature type="compositionally biased region" description="Polar residues" evidence="1">
    <location>
        <begin position="302"/>
        <end position="334"/>
    </location>
</feature>
<sequence length="889" mass="97281">MNHPPPPALRHPPPPPPAHHIDLLRELIRSEKTFTNDLYTVISRIAAAYSPSNFPPAHLDRHFRLIEAIFRAHKAFLTQSIQPIDPPHPTYPLLTFLALFTQLLRHLLPVYHRYCHPTGWAGAGGWSRDPHVASNQLLIHTLLSLDWPASIPPSPPIFPEAPYPADDLLLLDAHSTPHASLTVFFALPFARLFYYRKLAHFFLHSLQHGRPEHKSAYDSAQQISLLIDRGRAQWSISPLHPPADPIASQQRPAAAAAAQLSPPRQLSPVPPTAPLPQTHSAPVPPALRSSPETALSGLAESSIGSTTDEVFDRTNPSTPLSSSSHTFEAQQQANALKPQPDMVQVNRGVFVQQAIINLQTQLDTSRCLDIFSMAPKQCRLLLAPPTLAYSRSLRYSGDARFKLRPQFDPNREVETPSGRLILITDLLMFCEYKEQCSPNHPNMWLMYPPLAGKHLQVNPVGSETDFEVIAMGKEAVRVSVNTQAERDAWVQHLQEAIEFGRQVALQKQMSPVAPAENRNQAPHEESSNSLKNPKLSALTNLSINGIPPRLGTQSQPISPSFSHRSERPPSSFSSHLEHQASQLASPPFPGQYSRSPSDAGGSLANQMAMHSLGPPPHAQNGVAGQPLRSPSTYSEGYRSQPAPPPSHSVGEAGHPGHPMAMRTLRKAPSAHALGARFDPRAANLPPMPMPMPTQPSEDMRHPAGVPAPIRRSTSTEPYRDRQYRPPSAAIQRVHERPASGATSVSRASRPLVHGGARSDDSDSESAASPEDTQQQAGPAVLAAEMKTKVFLKQAHSQWKALGPAKLRVFVQKPNNIKQLVVAADKGNKTLISTIVLSDGVERVGRTGVAVDISDRGVRTGIVYMLQMKNDTSAAGLFEQLLEGSDRRPK</sequence>
<keyword evidence="4" id="KW-1185">Reference proteome</keyword>
<reference evidence="3 4" key="3">
    <citation type="journal article" date="2017" name="G3 (Bethesda)">
        <title>Comparative analysis highlights variable genome content of wheat rusts and divergence of the mating loci.</title>
        <authorList>
            <person name="Cuomo C.A."/>
            <person name="Bakkeren G."/>
            <person name="Khalil H.B."/>
            <person name="Panwar V."/>
            <person name="Joly D."/>
            <person name="Linning R."/>
            <person name="Sakthikumar S."/>
            <person name="Song X."/>
            <person name="Adiconis X."/>
            <person name="Fan L."/>
            <person name="Goldberg J.M."/>
            <person name="Levin J.Z."/>
            <person name="Young S."/>
            <person name="Zeng Q."/>
            <person name="Anikster Y."/>
            <person name="Bruce M."/>
            <person name="Wang M."/>
            <person name="Yin C."/>
            <person name="McCallum B."/>
            <person name="Szabo L.J."/>
            <person name="Hulbert S."/>
            <person name="Chen X."/>
            <person name="Fellers J.P."/>
        </authorList>
    </citation>
    <scope>NUCLEOTIDE SEQUENCE</scope>
    <source>
        <strain evidence="4">Isolate 1-1 / race 1 (BBBD)</strain>
        <strain evidence="3">isolate 1-1 / race 1 (BBBD)</strain>
    </source>
</reference>
<gene>
    <name evidence="2" type="ORF">PTTG_26291</name>
</gene>
<dbReference type="InterPro" id="IPR035899">
    <property type="entry name" value="DBL_dom_sf"/>
</dbReference>
<dbReference type="EMBL" id="ADAS02000018">
    <property type="protein sequence ID" value="OAV96651.1"/>
    <property type="molecule type" value="Genomic_DNA"/>
</dbReference>
<dbReference type="EnsemblFungi" id="PTTG_26291-t43_1">
    <property type="protein sequence ID" value="PTTG_26291-t43_1-p1"/>
    <property type="gene ID" value="PTTG_26291"/>
</dbReference>
<organism evidence="2">
    <name type="scientific">Puccinia triticina (isolate 1-1 / race 1 (BBBD))</name>
    <name type="common">Brown leaf rust fungus</name>
    <dbReference type="NCBI Taxonomy" id="630390"/>
    <lineage>
        <taxon>Eukaryota</taxon>
        <taxon>Fungi</taxon>
        <taxon>Dikarya</taxon>
        <taxon>Basidiomycota</taxon>
        <taxon>Pucciniomycotina</taxon>
        <taxon>Pucciniomycetes</taxon>
        <taxon>Pucciniales</taxon>
        <taxon>Pucciniaceae</taxon>
        <taxon>Puccinia</taxon>
    </lineage>
</organism>
<dbReference type="PANTHER" id="PTHR48125">
    <property type="entry name" value="LP07818P1"/>
    <property type="match status" value="1"/>
</dbReference>
<reference evidence="2" key="2">
    <citation type="submission" date="2016-05" db="EMBL/GenBank/DDBJ databases">
        <title>Comparative analysis highlights variable genome content of wheat rusts and divergence of the mating loci.</title>
        <authorList>
            <person name="Cuomo C.A."/>
            <person name="Bakkeren G."/>
            <person name="Szabo L."/>
            <person name="Khalil H."/>
            <person name="Joly D."/>
            <person name="Goldberg J."/>
            <person name="Young S."/>
            <person name="Zeng Q."/>
            <person name="Fellers J."/>
        </authorList>
    </citation>
    <scope>NUCLEOTIDE SEQUENCE [LARGE SCALE GENOMIC DNA]</scope>
    <source>
        <strain evidence="2">1-1 BBBD Race 1</strain>
    </source>
</reference>